<reference evidence="1" key="1">
    <citation type="submission" date="2013-07" db="EMBL/GenBank/DDBJ databases">
        <title>The genome of an arbuscular mycorrhizal fungus provides insights into the evolution of the oldest plant symbiosis.</title>
        <authorList>
            <consortium name="DOE Joint Genome Institute"/>
            <person name="Tisserant E."/>
            <person name="Malbreil M."/>
            <person name="Kuo A."/>
            <person name="Kohler A."/>
            <person name="Symeonidi A."/>
            <person name="Balestrini R."/>
            <person name="Charron P."/>
            <person name="Duensing N."/>
            <person name="Frei-dit-Frey N."/>
            <person name="Gianinazzi-Pearson V."/>
            <person name="Gilbert B."/>
            <person name="Handa Y."/>
            <person name="Hijri M."/>
            <person name="Kaul R."/>
            <person name="Kawaguchi M."/>
            <person name="Krajinski F."/>
            <person name="Lammers P."/>
            <person name="Lapierre D."/>
            <person name="Masclaux F.G."/>
            <person name="Murat C."/>
            <person name="Morin E."/>
            <person name="Ndikumana S."/>
            <person name="Pagni M."/>
            <person name="Petitpierre D."/>
            <person name="Requena N."/>
            <person name="Rosikiewicz P."/>
            <person name="Riley R."/>
            <person name="Saito K."/>
            <person name="San Clemente H."/>
            <person name="Shapiro H."/>
            <person name="van Tuinen D."/>
            <person name="Becard G."/>
            <person name="Bonfante P."/>
            <person name="Paszkowski U."/>
            <person name="Shachar-Hill Y."/>
            <person name="Young J.P."/>
            <person name="Sanders I.R."/>
            <person name="Henrissat B."/>
            <person name="Rensing S.A."/>
            <person name="Grigoriev I.V."/>
            <person name="Corradi N."/>
            <person name="Roux C."/>
            <person name="Martin F."/>
        </authorList>
    </citation>
    <scope>NUCLEOTIDE SEQUENCE</scope>
    <source>
        <strain evidence="1">DAOM 197198</strain>
    </source>
</reference>
<dbReference type="AlphaFoldDB" id="U9TU92"/>
<proteinExistence type="predicted"/>
<evidence type="ECO:0000313" key="1">
    <source>
        <dbReference type="EMBL" id="ESA11665.1"/>
    </source>
</evidence>
<gene>
    <name evidence="1" type="ORF">GLOINDRAFT_28023</name>
</gene>
<accession>U9TU92</accession>
<organism evidence="1">
    <name type="scientific">Rhizophagus irregularis (strain DAOM 181602 / DAOM 197198 / MUCL 43194)</name>
    <name type="common">Arbuscular mycorrhizal fungus</name>
    <name type="synonym">Glomus intraradices</name>
    <dbReference type="NCBI Taxonomy" id="747089"/>
    <lineage>
        <taxon>Eukaryota</taxon>
        <taxon>Fungi</taxon>
        <taxon>Fungi incertae sedis</taxon>
        <taxon>Mucoromycota</taxon>
        <taxon>Glomeromycotina</taxon>
        <taxon>Glomeromycetes</taxon>
        <taxon>Glomerales</taxon>
        <taxon>Glomeraceae</taxon>
        <taxon>Rhizophagus</taxon>
    </lineage>
</organism>
<sequence length="77" mass="9110">MIDDYMTIPMNHAHCNRHSGAHPIYFKYMCLQAASFWNHNNRADLIILLASSNFLHSVYLLLDRYKAHFKGLVLCWR</sequence>
<name>U9TU92_RHIID</name>
<protein>
    <submittedName>
        <fullName evidence="1">Uncharacterized protein</fullName>
    </submittedName>
</protein>
<dbReference type="EMBL" id="KI285758">
    <property type="protein sequence ID" value="ESA11665.1"/>
    <property type="molecule type" value="Genomic_DNA"/>
</dbReference>
<dbReference type="HOGENOM" id="CLU_2639345_0_0_1"/>